<dbReference type="PANTHER" id="PTHR11264:SF0">
    <property type="entry name" value="URACIL-DNA GLYCOSYLASE"/>
    <property type="match status" value="1"/>
</dbReference>
<keyword evidence="7 10" id="KW-0227">DNA damage</keyword>
<comment type="function">
    <text evidence="2 10 12">Excises uracil residues from the DNA which can arise as a result of misincorporation of dUMP residues by DNA polymerase or due to deamination of cytosine.</text>
</comment>
<dbReference type="GO" id="GO:0097510">
    <property type="term" value="P:base-excision repair, AP site formation via deaminated base removal"/>
    <property type="evidence" value="ECO:0007669"/>
    <property type="project" value="TreeGrafter"/>
</dbReference>
<dbReference type="OrthoDB" id="9804372at2"/>
<dbReference type="AlphaFoldDB" id="A0A2S5ITJ7"/>
<evidence type="ECO:0000256" key="9">
    <source>
        <dbReference type="ARBA" id="ARBA00023204"/>
    </source>
</evidence>
<dbReference type="InterPro" id="IPR002043">
    <property type="entry name" value="UDG_fam1"/>
</dbReference>
<name>A0A2S5ITJ7_9MICC</name>
<keyword evidence="8 10" id="KW-0378">Hydrolase</keyword>
<dbReference type="GO" id="GO:0004844">
    <property type="term" value="F:uracil DNA N-glycosylase activity"/>
    <property type="evidence" value="ECO:0007669"/>
    <property type="project" value="UniProtKB-UniRule"/>
</dbReference>
<evidence type="ECO:0000259" key="14">
    <source>
        <dbReference type="SMART" id="SM00986"/>
    </source>
</evidence>
<evidence type="ECO:0000256" key="1">
    <source>
        <dbReference type="ARBA" id="ARBA00001400"/>
    </source>
</evidence>
<keyword evidence="9 10" id="KW-0234">DNA repair</keyword>
<reference evidence="15 16" key="1">
    <citation type="journal article" date="2014" name="Int. J. Syst. Evol. Microbiol.">
        <title>Arthrobacter pityocampae sp. nov., isolated from Thaumetopoea pityocampa (Lep., Thaumetopoeidae).</title>
        <authorList>
            <person name="Ince I.A."/>
            <person name="Demirbag Z."/>
            <person name="Kati H."/>
        </authorList>
    </citation>
    <scope>NUCLEOTIDE SEQUENCE [LARGE SCALE GENOMIC DNA]</scope>
    <source>
        <strain evidence="15 16">Tp2</strain>
    </source>
</reference>
<evidence type="ECO:0000256" key="11">
    <source>
        <dbReference type="PROSITE-ProRule" id="PRU10072"/>
    </source>
</evidence>
<keyword evidence="16" id="KW-1185">Reference proteome</keyword>
<organism evidence="15 16">
    <name type="scientific">Arthrobacter pityocampae</name>
    <dbReference type="NCBI Taxonomy" id="547334"/>
    <lineage>
        <taxon>Bacteria</taxon>
        <taxon>Bacillati</taxon>
        <taxon>Actinomycetota</taxon>
        <taxon>Actinomycetes</taxon>
        <taxon>Micrococcales</taxon>
        <taxon>Micrococcaceae</taxon>
        <taxon>Arthrobacter</taxon>
    </lineage>
</organism>
<dbReference type="Proteomes" id="UP000239297">
    <property type="component" value="Unassembled WGS sequence"/>
</dbReference>
<dbReference type="CDD" id="cd10027">
    <property type="entry name" value="UDG-F1-like"/>
    <property type="match status" value="1"/>
</dbReference>
<protein>
    <recommendedName>
        <fullName evidence="5 10">Uracil-DNA glycosylase</fullName>
        <shortName evidence="10">UDG</shortName>
        <ecNumber evidence="5 10">3.2.2.27</ecNumber>
    </recommendedName>
</protein>
<evidence type="ECO:0000256" key="4">
    <source>
        <dbReference type="ARBA" id="ARBA00008184"/>
    </source>
</evidence>
<dbReference type="Pfam" id="PF03167">
    <property type="entry name" value="UDG"/>
    <property type="match status" value="1"/>
</dbReference>
<proteinExistence type="inferred from homology"/>
<evidence type="ECO:0000256" key="7">
    <source>
        <dbReference type="ARBA" id="ARBA00022763"/>
    </source>
</evidence>
<evidence type="ECO:0000256" key="2">
    <source>
        <dbReference type="ARBA" id="ARBA00002631"/>
    </source>
</evidence>
<dbReference type="PANTHER" id="PTHR11264">
    <property type="entry name" value="URACIL-DNA GLYCOSYLASE"/>
    <property type="match status" value="1"/>
</dbReference>
<dbReference type="NCBIfam" id="NF003588">
    <property type="entry name" value="PRK05254.1-1"/>
    <property type="match status" value="1"/>
</dbReference>
<feature type="active site" description="Proton acceptor" evidence="10 11">
    <location>
        <position position="108"/>
    </location>
</feature>
<comment type="similarity">
    <text evidence="4 10 12">Belongs to the uracil-DNA glycosylase (UDG) superfamily. UNG family.</text>
</comment>
<dbReference type="EC" id="3.2.2.27" evidence="5 10"/>
<accession>A0A2S5ITJ7</accession>
<keyword evidence="6 10" id="KW-0963">Cytoplasm</keyword>
<dbReference type="InterPro" id="IPR036895">
    <property type="entry name" value="Uracil-DNA_glycosylase-like_sf"/>
</dbReference>
<dbReference type="FunFam" id="3.40.470.10:FF:000006">
    <property type="entry name" value="Uracil-DNA glycosylase"/>
    <property type="match status" value="1"/>
</dbReference>
<dbReference type="RefSeq" id="WP_104122587.1">
    <property type="nucleotide sequence ID" value="NZ_PRKW01000007.1"/>
</dbReference>
<dbReference type="SUPFAM" id="SSF52141">
    <property type="entry name" value="Uracil-DNA glycosylase-like"/>
    <property type="match status" value="1"/>
</dbReference>
<evidence type="ECO:0000256" key="6">
    <source>
        <dbReference type="ARBA" id="ARBA00022490"/>
    </source>
</evidence>
<evidence type="ECO:0000256" key="12">
    <source>
        <dbReference type="RuleBase" id="RU003780"/>
    </source>
</evidence>
<dbReference type="InterPro" id="IPR005122">
    <property type="entry name" value="Uracil-DNA_glycosylase-like"/>
</dbReference>
<feature type="region of interest" description="Disordered" evidence="13">
    <location>
        <begin position="1"/>
        <end position="38"/>
    </location>
</feature>
<evidence type="ECO:0000256" key="10">
    <source>
        <dbReference type="HAMAP-Rule" id="MF_00148"/>
    </source>
</evidence>
<comment type="subcellular location">
    <subcellularLocation>
        <location evidence="3 10">Cytoplasm</location>
    </subcellularLocation>
</comment>
<comment type="catalytic activity">
    <reaction evidence="1 10 12">
        <text>Hydrolyzes single-stranded DNA or mismatched double-stranded DNA and polynucleotides, releasing free uracil.</text>
        <dbReference type="EC" id="3.2.2.27"/>
    </reaction>
</comment>
<dbReference type="PROSITE" id="PS00130">
    <property type="entry name" value="U_DNA_GLYCOSYLASE"/>
    <property type="match status" value="1"/>
</dbReference>
<dbReference type="NCBIfam" id="TIGR00628">
    <property type="entry name" value="ung"/>
    <property type="match status" value="1"/>
</dbReference>
<dbReference type="InterPro" id="IPR018085">
    <property type="entry name" value="Ura-DNA_Glyclase_AS"/>
</dbReference>
<dbReference type="SMART" id="SM00986">
    <property type="entry name" value="UDG"/>
    <property type="match status" value="1"/>
</dbReference>
<evidence type="ECO:0000256" key="5">
    <source>
        <dbReference type="ARBA" id="ARBA00012030"/>
    </source>
</evidence>
<comment type="caution">
    <text evidence="15">The sequence shown here is derived from an EMBL/GenBank/DDBJ whole genome shotgun (WGS) entry which is preliminary data.</text>
</comment>
<dbReference type="Gene3D" id="3.40.470.10">
    <property type="entry name" value="Uracil-DNA glycosylase-like domain"/>
    <property type="match status" value="1"/>
</dbReference>
<dbReference type="EMBL" id="PRKW01000007">
    <property type="protein sequence ID" value="PPB47893.1"/>
    <property type="molecule type" value="Genomic_DNA"/>
</dbReference>
<evidence type="ECO:0000313" key="16">
    <source>
        <dbReference type="Proteomes" id="UP000239297"/>
    </source>
</evidence>
<evidence type="ECO:0000313" key="15">
    <source>
        <dbReference type="EMBL" id="PPB47893.1"/>
    </source>
</evidence>
<evidence type="ECO:0000256" key="8">
    <source>
        <dbReference type="ARBA" id="ARBA00022801"/>
    </source>
</evidence>
<dbReference type="NCBIfam" id="NF003592">
    <property type="entry name" value="PRK05254.1-5"/>
    <property type="match status" value="1"/>
</dbReference>
<sequence>MTSADPTLFDLPDSPTGSGTGVPQPRTDGRPGPDTSAFPFAAPARIEDLVPADWAAALKPVEPVLHRLAVSLAEDLDGGHRVLPEASRILRAFTTPLDSIRVVIVGQDPYPTVGHAVGLSFAVDPRTRPIPRSLANIYRELASDTGAQPPASGDLSGWAEQGVLLLNRVLTVRAGEAASHRGLGWEEVSDAAIRALVARGGPLVAILWGKDALRLKPLLGATPTVESVHPSPLSASRGFFGSRPFSRTNDLLARQGADPVDWTRTSSKAHS</sequence>
<evidence type="ECO:0000256" key="3">
    <source>
        <dbReference type="ARBA" id="ARBA00004496"/>
    </source>
</evidence>
<dbReference type="SMART" id="SM00987">
    <property type="entry name" value="UreE_C"/>
    <property type="match status" value="1"/>
</dbReference>
<dbReference type="HAMAP" id="MF_00148">
    <property type="entry name" value="UDG"/>
    <property type="match status" value="1"/>
</dbReference>
<dbReference type="GO" id="GO:0005737">
    <property type="term" value="C:cytoplasm"/>
    <property type="evidence" value="ECO:0007669"/>
    <property type="project" value="UniProtKB-SubCell"/>
</dbReference>
<feature type="domain" description="Uracil-DNA glycosylase-like" evidence="14">
    <location>
        <begin position="93"/>
        <end position="252"/>
    </location>
</feature>
<gene>
    <name evidence="10" type="primary">ung</name>
    <name evidence="15" type="ORF">C4K88_15570</name>
</gene>
<evidence type="ECO:0000256" key="13">
    <source>
        <dbReference type="SAM" id="MobiDB-lite"/>
    </source>
</evidence>